<dbReference type="PROSITE" id="PS51125">
    <property type="entry name" value="NHL"/>
    <property type="match status" value="1"/>
</dbReference>
<dbReference type="GO" id="GO:0008270">
    <property type="term" value="F:zinc ion binding"/>
    <property type="evidence" value="ECO:0007669"/>
    <property type="project" value="UniProtKB-KW"/>
</dbReference>
<feature type="transmembrane region" description="Helical" evidence="3">
    <location>
        <begin position="32"/>
        <end position="55"/>
    </location>
</feature>
<proteinExistence type="predicted"/>
<dbReference type="InterPro" id="IPR011042">
    <property type="entry name" value="6-blade_b-propeller_TolB-like"/>
</dbReference>
<keyword evidence="3" id="KW-0812">Transmembrane</keyword>
<dbReference type="InterPro" id="IPR050952">
    <property type="entry name" value="TRIM-NHL_E3_ligases"/>
</dbReference>
<dbReference type="EMBL" id="CAJNOM010005968">
    <property type="protein sequence ID" value="CAF1667270.1"/>
    <property type="molecule type" value="Genomic_DNA"/>
</dbReference>
<name>A0A813W7Q6_9BILA</name>
<keyword evidence="1" id="KW-0677">Repeat</keyword>
<comment type="caution">
    <text evidence="4">The sequence shown here is derived from an EMBL/GenBank/DDBJ whole genome shotgun (WGS) entry which is preliminary data.</text>
</comment>
<dbReference type="PANTHER" id="PTHR24104:SF25">
    <property type="entry name" value="PROTEIN LIN-41"/>
    <property type="match status" value="1"/>
</dbReference>
<dbReference type="AlphaFoldDB" id="A0A813W7Q6"/>
<protein>
    <submittedName>
        <fullName evidence="4">Uncharacterized protein</fullName>
    </submittedName>
</protein>
<dbReference type="OrthoDB" id="10127892at2759"/>
<dbReference type="EMBL" id="CAJNOI010000112">
    <property type="protein sequence ID" value="CAF1078381.1"/>
    <property type="molecule type" value="Genomic_DNA"/>
</dbReference>
<dbReference type="Pfam" id="PF01436">
    <property type="entry name" value="NHL"/>
    <property type="match status" value="2"/>
</dbReference>
<dbReference type="GO" id="GO:0000209">
    <property type="term" value="P:protein polyubiquitination"/>
    <property type="evidence" value="ECO:0007669"/>
    <property type="project" value="TreeGrafter"/>
</dbReference>
<evidence type="ECO:0000313" key="6">
    <source>
        <dbReference type="EMBL" id="CAF1567320.1"/>
    </source>
</evidence>
<dbReference type="EMBL" id="CAJNOI010005561">
    <property type="protein sequence ID" value="CAF1567320.1"/>
    <property type="molecule type" value="Genomic_DNA"/>
</dbReference>
<dbReference type="Proteomes" id="UP000663832">
    <property type="component" value="Unassembled WGS sequence"/>
</dbReference>
<evidence type="ECO:0000256" key="2">
    <source>
        <dbReference type="PROSITE-ProRule" id="PRU00504"/>
    </source>
</evidence>
<evidence type="ECO:0000313" key="7">
    <source>
        <dbReference type="EMBL" id="CAF1667270.1"/>
    </source>
</evidence>
<feature type="repeat" description="NHL" evidence="2">
    <location>
        <begin position="373"/>
        <end position="409"/>
    </location>
</feature>
<dbReference type="CDD" id="cd05819">
    <property type="entry name" value="NHL"/>
    <property type="match status" value="1"/>
</dbReference>
<keyword evidence="3" id="KW-0472">Membrane</keyword>
<keyword evidence="8" id="KW-1185">Reference proteome</keyword>
<keyword evidence="3" id="KW-1133">Transmembrane helix</keyword>
<dbReference type="Gene3D" id="2.120.10.30">
    <property type="entry name" value="TolB, C-terminal domain"/>
    <property type="match status" value="2"/>
</dbReference>
<evidence type="ECO:0000313" key="5">
    <source>
        <dbReference type="EMBL" id="CAF1078381.1"/>
    </source>
</evidence>
<dbReference type="InterPro" id="IPR001258">
    <property type="entry name" value="NHL_repeat"/>
</dbReference>
<dbReference type="EMBL" id="CAJNOM010000028">
    <property type="protein sequence ID" value="CAF0849387.1"/>
    <property type="molecule type" value="Genomic_DNA"/>
</dbReference>
<accession>A0A813W7Q6</accession>
<dbReference type="PANTHER" id="PTHR24104">
    <property type="entry name" value="E3 UBIQUITIN-PROTEIN LIGASE NHLRC1-RELATED"/>
    <property type="match status" value="1"/>
</dbReference>
<dbReference type="SUPFAM" id="SSF101898">
    <property type="entry name" value="NHL repeat"/>
    <property type="match status" value="1"/>
</dbReference>
<dbReference type="GO" id="GO:0043161">
    <property type="term" value="P:proteasome-mediated ubiquitin-dependent protein catabolic process"/>
    <property type="evidence" value="ECO:0007669"/>
    <property type="project" value="TreeGrafter"/>
</dbReference>
<reference evidence="4" key="1">
    <citation type="submission" date="2021-02" db="EMBL/GenBank/DDBJ databases">
        <authorList>
            <person name="Nowell W R."/>
        </authorList>
    </citation>
    <scope>NUCLEOTIDE SEQUENCE</scope>
</reference>
<evidence type="ECO:0000256" key="1">
    <source>
        <dbReference type="ARBA" id="ARBA00022737"/>
    </source>
</evidence>
<evidence type="ECO:0000313" key="8">
    <source>
        <dbReference type="Proteomes" id="UP000663832"/>
    </source>
</evidence>
<organism evidence="4 8">
    <name type="scientific">Adineta steineri</name>
    <dbReference type="NCBI Taxonomy" id="433720"/>
    <lineage>
        <taxon>Eukaryota</taxon>
        <taxon>Metazoa</taxon>
        <taxon>Spiralia</taxon>
        <taxon>Gnathifera</taxon>
        <taxon>Rotifera</taxon>
        <taxon>Eurotatoria</taxon>
        <taxon>Bdelloidea</taxon>
        <taxon>Adinetida</taxon>
        <taxon>Adinetidae</taxon>
        <taxon>Adineta</taxon>
    </lineage>
</organism>
<gene>
    <name evidence="5" type="ORF">BJG266_LOCUS20115</name>
    <name evidence="6" type="ORF">BJG266_LOCUS47437</name>
    <name evidence="7" type="ORF">QVE165_LOCUS64477</name>
    <name evidence="4" type="ORF">QVE165_LOCUS6752</name>
</gene>
<evidence type="ECO:0000313" key="4">
    <source>
        <dbReference type="EMBL" id="CAF0849387.1"/>
    </source>
</evidence>
<dbReference type="GO" id="GO:0061630">
    <property type="term" value="F:ubiquitin protein ligase activity"/>
    <property type="evidence" value="ECO:0007669"/>
    <property type="project" value="TreeGrafter"/>
</dbReference>
<dbReference type="Proteomes" id="UP000663877">
    <property type="component" value="Unassembled WGS sequence"/>
</dbReference>
<sequence>MNNRVGVDETVEVNSNTTRLQRLLEHFRGRKLLWIIFLIILIFVIIVVVITTVLLTRTKREKTSTITEMTTEITTEITSETTEESTMETITTSELLTTITSEELIPSGIIDKNTKWKQDAVTVAGGNGQGSELNRLNNPYGIYIDDDSESIYIADSNNHRIVKWKFGAHTGEIVPSRNEPGSEIYSLSTPTDLILDKEKKYLIVCDPDNQRVMKWSLENSQDHQVLINDIVCWSLAMNNDGDLYVSDKQRHQIRRWQQGNKEYTVVAGDKEAGDKLNQLNYPEHIFVDKHHTVYVIDSGNNRVMKWTENALEGIFITSRQPYEGNCNTYGAFIGVTADDMGNIYVSSAGIHEVTRWSPDAKECSKIVGKGYAGNGPMELDNPNDLSFDRHGNLYVVDKYNYRIQKFAIDLD</sequence>
<evidence type="ECO:0000256" key="3">
    <source>
        <dbReference type="SAM" id="Phobius"/>
    </source>
</evidence>